<dbReference type="InterPro" id="IPR001509">
    <property type="entry name" value="Epimerase_deHydtase"/>
</dbReference>
<comment type="similarity">
    <text evidence="1">Belongs to the NAD(P)-dependent epimerase/dehydratase family.</text>
</comment>
<feature type="non-terminal residue" evidence="3">
    <location>
        <position position="206"/>
    </location>
</feature>
<gene>
    <name evidence="3" type="ORF">S06H3_22967</name>
</gene>
<organism evidence="3">
    <name type="scientific">marine sediment metagenome</name>
    <dbReference type="NCBI Taxonomy" id="412755"/>
    <lineage>
        <taxon>unclassified sequences</taxon>
        <taxon>metagenomes</taxon>
        <taxon>ecological metagenomes</taxon>
    </lineage>
</organism>
<dbReference type="Pfam" id="PF01370">
    <property type="entry name" value="Epimerase"/>
    <property type="match status" value="1"/>
</dbReference>
<dbReference type="Gene3D" id="3.40.50.720">
    <property type="entry name" value="NAD(P)-binding Rossmann-like Domain"/>
    <property type="match status" value="1"/>
</dbReference>
<evidence type="ECO:0000313" key="3">
    <source>
        <dbReference type="EMBL" id="GAI03515.1"/>
    </source>
</evidence>
<protein>
    <recommendedName>
        <fullName evidence="2">NAD-dependent epimerase/dehydratase domain-containing protein</fullName>
    </recommendedName>
</protein>
<dbReference type="EMBL" id="BARV01012386">
    <property type="protein sequence ID" value="GAI03515.1"/>
    <property type="molecule type" value="Genomic_DNA"/>
</dbReference>
<accession>X1LMA2</accession>
<comment type="caution">
    <text evidence="3">The sequence shown here is derived from an EMBL/GenBank/DDBJ whole genome shotgun (WGS) entry which is preliminary data.</text>
</comment>
<feature type="domain" description="NAD-dependent epimerase/dehydratase" evidence="2">
    <location>
        <begin position="1"/>
        <end position="139"/>
    </location>
</feature>
<reference evidence="3" key="1">
    <citation type="journal article" date="2014" name="Front. Microbiol.">
        <title>High frequency of phylogenetically diverse reductive dehalogenase-homologous genes in deep subseafloor sedimentary metagenomes.</title>
        <authorList>
            <person name="Kawai M."/>
            <person name="Futagami T."/>
            <person name="Toyoda A."/>
            <person name="Takaki Y."/>
            <person name="Nishi S."/>
            <person name="Hori S."/>
            <person name="Arai W."/>
            <person name="Tsubouchi T."/>
            <person name="Morono Y."/>
            <person name="Uchiyama I."/>
            <person name="Ito T."/>
            <person name="Fujiyama A."/>
            <person name="Inagaki F."/>
            <person name="Takami H."/>
        </authorList>
    </citation>
    <scope>NUCLEOTIDE SEQUENCE</scope>
    <source>
        <strain evidence="3">Expedition CK06-06</strain>
    </source>
</reference>
<dbReference type="InterPro" id="IPR036291">
    <property type="entry name" value="NAD(P)-bd_dom_sf"/>
</dbReference>
<sequence>TYNVLEAMRLNQISKIVFASSSTVYGEAGTKAVAEDYGPLLPISLYGASKLACEGLISAFCHLFDMQAWIFRFANVVGARASHGVIFDFINKLKQNPEELEILGDGTQEKPYLYVGDCIDGILFGLEHSQEQVNVLNLGSDSSTNVTAIASMVVEAVGLSGVKFSYTGGERGWKGDVPQVRFDITKMKNLGWKPRYNSDGAVRQAI</sequence>
<feature type="non-terminal residue" evidence="3">
    <location>
        <position position="1"/>
    </location>
</feature>
<dbReference type="AlphaFoldDB" id="X1LMA2"/>
<proteinExistence type="inferred from homology"/>
<dbReference type="SUPFAM" id="SSF51735">
    <property type="entry name" value="NAD(P)-binding Rossmann-fold domains"/>
    <property type="match status" value="1"/>
</dbReference>
<dbReference type="PANTHER" id="PTHR43000">
    <property type="entry name" value="DTDP-D-GLUCOSE 4,6-DEHYDRATASE-RELATED"/>
    <property type="match status" value="1"/>
</dbReference>
<evidence type="ECO:0000259" key="2">
    <source>
        <dbReference type="Pfam" id="PF01370"/>
    </source>
</evidence>
<dbReference type="Gene3D" id="3.90.25.10">
    <property type="entry name" value="UDP-galactose 4-epimerase, domain 1"/>
    <property type="match status" value="1"/>
</dbReference>
<name>X1LMA2_9ZZZZ</name>
<evidence type="ECO:0000256" key="1">
    <source>
        <dbReference type="ARBA" id="ARBA00007637"/>
    </source>
</evidence>